<gene>
    <name evidence="1" type="ORF">CI109_105330</name>
</gene>
<dbReference type="EMBL" id="CP144059">
    <property type="protein sequence ID" value="WWD20853.1"/>
    <property type="molecule type" value="Genomic_DNA"/>
</dbReference>
<accession>A0AAJ8LLE7</accession>
<reference evidence="1" key="2">
    <citation type="submission" date="2024-01" db="EMBL/GenBank/DDBJ databases">
        <title>Comparative genomics of Cryptococcus and Kwoniella reveals pathogenesis evolution and contrasting modes of karyotype evolution via chromosome fusion or intercentromeric recombination.</title>
        <authorList>
            <person name="Coelho M.A."/>
            <person name="David-Palma M."/>
            <person name="Shea T."/>
            <person name="Bowers K."/>
            <person name="McGinley-Smith S."/>
            <person name="Mohammad A.W."/>
            <person name="Gnirke A."/>
            <person name="Yurkov A.M."/>
            <person name="Nowrousian M."/>
            <person name="Sun S."/>
            <person name="Cuomo C.A."/>
            <person name="Heitman J."/>
        </authorList>
    </citation>
    <scope>NUCLEOTIDE SEQUENCE</scope>
    <source>
        <strain evidence="1">CBS 12478</strain>
    </source>
</reference>
<dbReference type="Proteomes" id="UP000322225">
    <property type="component" value="Chromosome 9"/>
</dbReference>
<evidence type="ECO:0000313" key="2">
    <source>
        <dbReference type="Proteomes" id="UP000322225"/>
    </source>
</evidence>
<dbReference type="PANTHER" id="PTHR39218">
    <property type="entry name" value="OXIDOREDUCTASE 14 KDA SUBUNIT, PUTATIVE (AFU_ORTHOLOGUE AFUA_1G12110)-RELATED"/>
    <property type="match status" value="1"/>
</dbReference>
<proteinExistence type="predicted"/>
<name>A0AAJ8LLE7_9TREE</name>
<reference evidence="1" key="1">
    <citation type="submission" date="2017-08" db="EMBL/GenBank/DDBJ databases">
        <authorList>
            <person name="Cuomo C."/>
            <person name="Billmyre B."/>
            <person name="Heitman J."/>
        </authorList>
    </citation>
    <scope>NUCLEOTIDE SEQUENCE</scope>
    <source>
        <strain evidence="1">CBS 12478</strain>
    </source>
</reference>
<sequence length="91" mass="9926">MALISTILGFSAFGFGARCFQLGLQHRPIFEAFHGHAYAVMAFGLLGAGAYTAEQKQNEMLAAKKKVLLENREKENIAWEASKASQTAHAI</sequence>
<dbReference type="KEGG" id="ksn:43592635"/>
<keyword evidence="2" id="KW-1185">Reference proteome</keyword>
<evidence type="ECO:0000313" key="1">
    <source>
        <dbReference type="EMBL" id="WWD20853.1"/>
    </source>
</evidence>
<protein>
    <submittedName>
        <fullName evidence="1">Uncharacterized protein</fullName>
    </submittedName>
</protein>
<organism evidence="1 2">
    <name type="scientific">Kwoniella shandongensis</name>
    <dbReference type="NCBI Taxonomy" id="1734106"/>
    <lineage>
        <taxon>Eukaryota</taxon>
        <taxon>Fungi</taxon>
        <taxon>Dikarya</taxon>
        <taxon>Basidiomycota</taxon>
        <taxon>Agaricomycotina</taxon>
        <taxon>Tremellomycetes</taxon>
        <taxon>Tremellales</taxon>
        <taxon>Cryptococcaceae</taxon>
        <taxon>Kwoniella</taxon>
    </lineage>
</organism>
<dbReference type="RefSeq" id="XP_031857259.2">
    <property type="nucleotide sequence ID" value="XM_032008463.2"/>
</dbReference>
<dbReference type="AlphaFoldDB" id="A0AAJ8LLE7"/>
<dbReference type="GeneID" id="43592635"/>
<dbReference type="PANTHER" id="PTHR39218:SF1">
    <property type="entry name" value="OXIDOREDUCTASE 14 KDA SUBUNIT, PUTATIVE (AFU_ORTHOLOGUE AFUA_1G12110)-RELATED"/>
    <property type="match status" value="1"/>
</dbReference>